<keyword evidence="5 7" id="KW-1133">Transmembrane helix</keyword>
<evidence type="ECO:0000256" key="7">
    <source>
        <dbReference type="RuleBase" id="RU363032"/>
    </source>
</evidence>
<keyword evidence="2 7" id="KW-0813">Transport</keyword>
<evidence type="ECO:0000256" key="2">
    <source>
        <dbReference type="ARBA" id="ARBA00022448"/>
    </source>
</evidence>
<dbReference type="Proteomes" id="UP000054314">
    <property type="component" value="Unassembled WGS sequence"/>
</dbReference>
<keyword evidence="4 7" id="KW-0812">Transmembrane</keyword>
<comment type="similarity">
    <text evidence="7">Belongs to the binding-protein-dependent transport system permease family.</text>
</comment>
<dbReference type="Gene3D" id="1.10.3720.10">
    <property type="entry name" value="MetI-like"/>
    <property type="match status" value="1"/>
</dbReference>
<dbReference type="PANTHER" id="PTHR30151">
    <property type="entry name" value="ALKANE SULFONATE ABC TRANSPORTER-RELATED, MEMBRANE SUBUNIT"/>
    <property type="match status" value="1"/>
</dbReference>
<comment type="caution">
    <text evidence="9">The sequence shown here is derived from an EMBL/GenBank/DDBJ whole genome shotgun (WGS) entry which is preliminary data.</text>
</comment>
<dbReference type="Pfam" id="PF00528">
    <property type="entry name" value="BPD_transp_1"/>
    <property type="match status" value="1"/>
</dbReference>
<dbReference type="AlphaFoldDB" id="A0A0A0BZU8"/>
<feature type="transmembrane region" description="Helical" evidence="7">
    <location>
        <begin position="102"/>
        <end position="122"/>
    </location>
</feature>
<dbReference type="SUPFAM" id="SSF161098">
    <property type="entry name" value="MetI-like"/>
    <property type="match status" value="1"/>
</dbReference>
<feature type="transmembrane region" description="Helical" evidence="7">
    <location>
        <begin position="163"/>
        <end position="185"/>
    </location>
</feature>
<dbReference type="PROSITE" id="PS50928">
    <property type="entry name" value="ABC_TM1"/>
    <property type="match status" value="1"/>
</dbReference>
<keyword evidence="10" id="KW-1185">Reference proteome</keyword>
<evidence type="ECO:0000256" key="1">
    <source>
        <dbReference type="ARBA" id="ARBA00004651"/>
    </source>
</evidence>
<feature type="transmembrane region" description="Helical" evidence="7">
    <location>
        <begin position="191"/>
        <end position="212"/>
    </location>
</feature>
<dbReference type="CDD" id="cd06261">
    <property type="entry name" value="TM_PBP2"/>
    <property type="match status" value="1"/>
</dbReference>
<evidence type="ECO:0000256" key="4">
    <source>
        <dbReference type="ARBA" id="ARBA00022692"/>
    </source>
</evidence>
<dbReference type="GO" id="GO:0005886">
    <property type="term" value="C:plasma membrane"/>
    <property type="evidence" value="ECO:0007669"/>
    <property type="project" value="UniProtKB-SubCell"/>
</dbReference>
<keyword evidence="3" id="KW-1003">Cell membrane</keyword>
<feature type="transmembrane region" description="Helical" evidence="7">
    <location>
        <begin position="69"/>
        <end position="90"/>
    </location>
</feature>
<dbReference type="OrthoDB" id="3173654at2"/>
<feature type="transmembrane region" description="Helical" evidence="7">
    <location>
        <begin position="128"/>
        <end position="151"/>
    </location>
</feature>
<evidence type="ECO:0000256" key="3">
    <source>
        <dbReference type="ARBA" id="ARBA00022475"/>
    </source>
</evidence>
<evidence type="ECO:0000313" key="9">
    <source>
        <dbReference type="EMBL" id="KGM13470.1"/>
    </source>
</evidence>
<evidence type="ECO:0000313" key="10">
    <source>
        <dbReference type="Proteomes" id="UP000054314"/>
    </source>
</evidence>
<dbReference type="FunFam" id="1.10.3720.10:FF:000003">
    <property type="entry name" value="Aliphatic sulfonate ABC transporter permease"/>
    <property type="match status" value="1"/>
</dbReference>
<dbReference type="InterPro" id="IPR035906">
    <property type="entry name" value="MetI-like_sf"/>
</dbReference>
<accession>A0A0A0BZU8</accession>
<evidence type="ECO:0000259" key="8">
    <source>
        <dbReference type="PROSITE" id="PS50928"/>
    </source>
</evidence>
<dbReference type="PANTHER" id="PTHR30151:SF38">
    <property type="entry name" value="ALIPHATIC SULFONATES TRANSPORT PERMEASE PROTEIN SSUC-RELATED"/>
    <property type="match status" value="1"/>
</dbReference>
<gene>
    <name evidence="9" type="ORF">N869_13675</name>
</gene>
<keyword evidence="6 7" id="KW-0472">Membrane</keyword>
<dbReference type="GO" id="GO:0042918">
    <property type="term" value="P:alkanesulfonate transmembrane transport"/>
    <property type="evidence" value="ECO:0007669"/>
    <property type="project" value="UniProtKB-ARBA"/>
</dbReference>
<name>A0A0A0BZU8_9CELL</name>
<proteinExistence type="inferred from homology"/>
<sequence length="270" mass="28245">MAVLRPSALRLLRPWVSTLVVVAGWEAVARLGLVRPEVLPPPSALLTTATAMTVDGTLPGALVVSLGRVAAGAGIGITVGVALGLVAAFWRTGADVVDKPVQMLRTIPFTALTPLLILWFGLGESPKILLVVVATLVPMYLNTLGGVRAVDPALVEVATAYRLSAWQTATQVLLPGALAPILVGLRHALGIAWVAVIVAETVNASSGIGYLLTTARTYVRTDQVMVCIAVYACLGLATDSLVRALERRLLRWDRPAPAGTAPGATTRRTP</sequence>
<feature type="transmembrane region" description="Helical" evidence="7">
    <location>
        <begin position="12"/>
        <end position="33"/>
    </location>
</feature>
<comment type="subcellular location">
    <subcellularLocation>
        <location evidence="1 7">Cell membrane</location>
        <topology evidence="1 7">Multi-pass membrane protein</topology>
    </subcellularLocation>
</comment>
<protein>
    <submittedName>
        <fullName evidence="9">ABC transporter permease</fullName>
    </submittedName>
</protein>
<feature type="transmembrane region" description="Helical" evidence="7">
    <location>
        <begin position="224"/>
        <end position="245"/>
    </location>
</feature>
<organism evidence="9 10">
    <name type="scientific">Cellulomonas bogoriensis 69B4 = DSM 16987</name>
    <dbReference type="NCBI Taxonomy" id="1386082"/>
    <lineage>
        <taxon>Bacteria</taxon>
        <taxon>Bacillati</taxon>
        <taxon>Actinomycetota</taxon>
        <taxon>Actinomycetes</taxon>
        <taxon>Micrococcales</taxon>
        <taxon>Cellulomonadaceae</taxon>
        <taxon>Cellulomonas</taxon>
    </lineage>
</organism>
<evidence type="ECO:0000256" key="5">
    <source>
        <dbReference type="ARBA" id="ARBA00022989"/>
    </source>
</evidence>
<dbReference type="InterPro" id="IPR000515">
    <property type="entry name" value="MetI-like"/>
</dbReference>
<reference evidence="9 10" key="1">
    <citation type="submission" date="2013-08" db="EMBL/GenBank/DDBJ databases">
        <title>Genome sequencing of Cellulomonas bogoriensis 69B4.</title>
        <authorList>
            <person name="Chen F."/>
            <person name="Li Y."/>
            <person name="Wang G."/>
        </authorList>
    </citation>
    <scope>NUCLEOTIDE SEQUENCE [LARGE SCALE GENOMIC DNA]</scope>
    <source>
        <strain evidence="9 10">69B4</strain>
    </source>
</reference>
<dbReference type="EMBL" id="AXCZ01000041">
    <property type="protein sequence ID" value="KGM13470.1"/>
    <property type="molecule type" value="Genomic_DNA"/>
</dbReference>
<feature type="domain" description="ABC transmembrane type-1" evidence="8">
    <location>
        <begin position="62"/>
        <end position="242"/>
    </location>
</feature>
<evidence type="ECO:0000256" key="6">
    <source>
        <dbReference type="ARBA" id="ARBA00023136"/>
    </source>
</evidence>